<dbReference type="AlphaFoldDB" id="Q220M7"/>
<dbReference type="PANTHER" id="PTHR36504">
    <property type="entry name" value="LIPOPOLYSACCHARIDE EXPORT SYSTEM PROTEIN LPTA"/>
    <property type="match status" value="1"/>
</dbReference>
<dbReference type="OrthoDB" id="5294855at2"/>
<evidence type="ECO:0000259" key="6">
    <source>
        <dbReference type="Pfam" id="PF03968"/>
    </source>
</evidence>
<dbReference type="InterPro" id="IPR005653">
    <property type="entry name" value="OstA-like_N"/>
</dbReference>
<evidence type="ECO:0000313" key="8">
    <source>
        <dbReference type="Proteomes" id="UP000008332"/>
    </source>
</evidence>
<keyword evidence="8" id="KW-1185">Reference proteome</keyword>
<proteinExistence type="inferred from homology"/>
<dbReference type="KEGG" id="rfr:Rfer_0776"/>
<feature type="signal peptide" evidence="4">
    <location>
        <begin position="1"/>
        <end position="23"/>
    </location>
</feature>
<dbReference type="HOGENOM" id="CLU_095993_1_0_4"/>
<keyword evidence="2 4" id="KW-0732">Signal</keyword>
<evidence type="ECO:0000313" key="7">
    <source>
        <dbReference type="EMBL" id="ABD68526.1"/>
    </source>
</evidence>
<dbReference type="NCBIfam" id="TIGR03002">
    <property type="entry name" value="outer_YhbN_LptA"/>
    <property type="match status" value="1"/>
</dbReference>
<dbReference type="eggNOG" id="COG1934">
    <property type="taxonomic scope" value="Bacteria"/>
</dbReference>
<evidence type="ECO:0000256" key="4">
    <source>
        <dbReference type="HAMAP-Rule" id="MF_01914"/>
    </source>
</evidence>
<comment type="subunit">
    <text evidence="4">Component of the lipopolysaccharide transport and assembly complex.</text>
</comment>
<dbReference type="Gene3D" id="2.60.450.10">
    <property type="entry name" value="Lipopolysaccharide (LPS) transport protein A like domain"/>
    <property type="match status" value="1"/>
</dbReference>
<feature type="chain" id="PRO_5009019014" description="Lipopolysaccharide export system protein LptA" evidence="4">
    <location>
        <begin position="24"/>
        <end position="213"/>
    </location>
</feature>
<comment type="similarity">
    <text evidence="4">Belongs to the LptA family.</text>
</comment>
<dbReference type="InterPro" id="IPR014340">
    <property type="entry name" value="LptA"/>
</dbReference>
<dbReference type="GO" id="GO:0001530">
    <property type="term" value="F:lipopolysaccharide binding"/>
    <property type="evidence" value="ECO:0007669"/>
    <property type="project" value="InterPro"/>
</dbReference>
<dbReference type="GO" id="GO:0009279">
    <property type="term" value="C:cell outer membrane"/>
    <property type="evidence" value="ECO:0007669"/>
    <property type="project" value="TreeGrafter"/>
</dbReference>
<evidence type="ECO:0000256" key="2">
    <source>
        <dbReference type="ARBA" id="ARBA00022729"/>
    </source>
</evidence>
<dbReference type="RefSeq" id="WP_011463099.1">
    <property type="nucleotide sequence ID" value="NC_007908.1"/>
</dbReference>
<name>Q220M7_ALBFT</name>
<dbReference type="EMBL" id="CP000267">
    <property type="protein sequence ID" value="ABD68526.1"/>
    <property type="molecule type" value="Genomic_DNA"/>
</dbReference>
<organism evidence="7 8">
    <name type="scientific">Albidiferax ferrireducens (strain ATCC BAA-621 / DSM 15236 / T118)</name>
    <name type="common">Rhodoferax ferrireducens</name>
    <dbReference type="NCBI Taxonomy" id="338969"/>
    <lineage>
        <taxon>Bacteria</taxon>
        <taxon>Pseudomonadati</taxon>
        <taxon>Pseudomonadota</taxon>
        <taxon>Betaproteobacteria</taxon>
        <taxon>Burkholderiales</taxon>
        <taxon>Comamonadaceae</taxon>
        <taxon>Rhodoferax</taxon>
    </lineage>
</organism>
<dbReference type="Proteomes" id="UP000008332">
    <property type="component" value="Chromosome"/>
</dbReference>
<dbReference type="PANTHER" id="PTHR36504:SF1">
    <property type="entry name" value="LIPOPOLYSACCHARIDE EXPORT SYSTEM PROTEIN LPTA"/>
    <property type="match status" value="1"/>
</dbReference>
<dbReference type="HAMAP" id="MF_01914">
    <property type="entry name" value="LPS_assembly_LptA"/>
    <property type="match status" value="1"/>
</dbReference>
<evidence type="ECO:0000256" key="1">
    <source>
        <dbReference type="ARBA" id="ARBA00022448"/>
    </source>
</evidence>
<protein>
    <recommendedName>
        <fullName evidence="4">Lipopolysaccharide export system protein LptA</fullName>
    </recommendedName>
</protein>
<feature type="compositionally biased region" description="Low complexity" evidence="5">
    <location>
        <begin position="190"/>
        <end position="206"/>
    </location>
</feature>
<reference evidence="8" key="1">
    <citation type="submission" date="2006-02" db="EMBL/GenBank/DDBJ databases">
        <title>Complete sequence of chromosome of Rhodoferax ferrireducens DSM 15236.</title>
        <authorList>
            <person name="Copeland A."/>
            <person name="Lucas S."/>
            <person name="Lapidus A."/>
            <person name="Barry K."/>
            <person name="Detter J.C."/>
            <person name="Glavina del Rio T."/>
            <person name="Hammon N."/>
            <person name="Israni S."/>
            <person name="Pitluck S."/>
            <person name="Brettin T."/>
            <person name="Bruce D."/>
            <person name="Han C."/>
            <person name="Tapia R."/>
            <person name="Gilna P."/>
            <person name="Kiss H."/>
            <person name="Schmutz J."/>
            <person name="Larimer F."/>
            <person name="Land M."/>
            <person name="Kyrpides N."/>
            <person name="Ivanova N."/>
            <person name="Richardson P."/>
        </authorList>
    </citation>
    <scope>NUCLEOTIDE SEQUENCE [LARGE SCALE GENOMIC DNA]</scope>
    <source>
        <strain evidence="8">ATCC BAA-621 / DSM 15236 / T118</strain>
    </source>
</reference>
<sequence precursor="true">MKLSLSTVLLLAALAPGASLVRAEQADRNKPMNVEADALRYDDAKKTSVFTGRVVLTKGSILIRGARIEVRQDPEGNQYGLVTAEPGKLASFRQKREGLDEFIEGQGESIEYDSRADTVKFNKQAQLRRYLGATLNDEMSGGVIVYNNSTDVFTVDGGVAQGAPSATGGRVRAMLTPKPNAAAAAAAATAPANAASAPADALRATTTLGGDKK</sequence>
<dbReference type="GO" id="GO:0017089">
    <property type="term" value="F:glycolipid transfer activity"/>
    <property type="evidence" value="ECO:0007669"/>
    <property type="project" value="TreeGrafter"/>
</dbReference>
<feature type="region of interest" description="Disordered" evidence="5">
    <location>
        <begin position="190"/>
        <end position="213"/>
    </location>
</feature>
<comment type="function">
    <text evidence="4">Involved in the assembly of lipopolysaccharide (LPS). Required for the translocation of LPS from the inner membrane to the outer membrane.</text>
</comment>
<dbReference type="GO" id="GO:0015920">
    <property type="term" value="P:lipopolysaccharide transport"/>
    <property type="evidence" value="ECO:0007669"/>
    <property type="project" value="UniProtKB-UniRule"/>
</dbReference>
<dbReference type="GO" id="GO:0043165">
    <property type="term" value="P:Gram-negative-bacterium-type cell outer membrane assembly"/>
    <property type="evidence" value="ECO:0007669"/>
    <property type="project" value="UniProtKB-UniRule"/>
</dbReference>
<feature type="domain" description="Organic solvent tolerance-like N-terminal" evidence="6">
    <location>
        <begin position="33"/>
        <end position="151"/>
    </location>
</feature>
<comment type="subcellular location">
    <subcellularLocation>
        <location evidence="4">Periplasm</location>
    </subcellularLocation>
</comment>
<dbReference type="STRING" id="338969.Rfer_0776"/>
<dbReference type="InterPro" id="IPR052037">
    <property type="entry name" value="LPS_export_LptA"/>
</dbReference>
<dbReference type="GO" id="GO:0030288">
    <property type="term" value="C:outer membrane-bounded periplasmic space"/>
    <property type="evidence" value="ECO:0007669"/>
    <property type="project" value="TreeGrafter"/>
</dbReference>
<keyword evidence="1 4" id="KW-0813">Transport</keyword>
<accession>Q220M7</accession>
<keyword evidence="3 4" id="KW-0574">Periplasm</keyword>
<evidence type="ECO:0000256" key="3">
    <source>
        <dbReference type="ARBA" id="ARBA00022764"/>
    </source>
</evidence>
<dbReference type="Pfam" id="PF03968">
    <property type="entry name" value="LptD_N"/>
    <property type="match status" value="1"/>
</dbReference>
<evidence type="ECO:0000256" key="5">
    <source>
        <dbReference type="SAM" id="MobiDB-lite"/>
    </source>
</evidence>
<gene>
    <name evidence="4" type="primary">lptA</name>
    <name evidence="7" type="ordered locus">Rfer_0776</name>
</gene>